<feature type="compositionally biased region" description="Basic and acidic residues" evidence="5">
    <location>
        <begin position="2301"/>
        <end position="2318"/>
    </location>
</feature>
<feature type="compositionally biased region" description="Basic and acidic residues" evidence="5">
    <location>
        <begin position="1068"/>
        <end position="1078"/>
    </location>
</feature>
<feature type="region of interest" description="Disordered" evidence="5">
    <location>
        <begin position="2229"/>
        <end position="2285"/>
    </location>
</feature>
<feature type="compositionally biased region" description="Basic residues" evidence="5">
    <location>
        <begin position="2524"/>
        <end position="2535"/>
    </location>
</feature>
<feature type="compositionally biased region" description="Polar residues" evidence="5">
    <location>
        <begin position="906"/>
        <end position="924"/>
    </location>
</feature>
<feature type="compositionally biased region" description="Low complexity" evidence="5">
    <location>
        <begin position="775"/>
        <end position="819"/>
    </location>
</feature>
<dbReference type="InterPro" id="IPR017441">
    <property type="entry name" value="Protein_kinase_ATP_BS"/>
</dbReference>
<feature type="region of interest" description="Disordered" evidence="5">
    <location>
        <begin position="41"/>
        <end position="74"/>
    </location>
</feature>
<feature type="compositionally biased region" description="Basic and acidic residues" evidence="5">
    <location>
        <begin position="845"/>
        <end position="858"/>
    </location>
</feature>
<feature type="region of interest" description="Disordered" evidence="5">
    <location>
        <begin position="1455"/>
        <end position="1479"/>
    </location>
</feature>
<feature type="compositionally biased region" description="Basic and acidic residues" evidence="5">
    <location>
        <begin position="1024"/>
        <end position="1044"/>
    </location>
</feature>
<dbReference type="VEuPathDB" id="ToxoDB:TGFOU_315190"/>
<evidence type="ECO:0000256" key="4">
    <source>
        <dbReference type="PROSITE-ProRule" id="PRU10141"/>
    </source>
</evidence>
<feature type="compositionally biased region" description="Basic and acidic residues" evidence="5">
    <location>
        <begin position="2725"/>
        <end position="2750"/>
    </location>
</feature>
<dbReference type="Gene3D" id="1.10.510.10">
    <property type="entry name" value="Transferase(Phosphotransferase) domain 1"/>
    <property type="match status" value="1"/>
</dbReference>
<feature type="compositionally biased region" description="Basic and acidic residues" evidence="5">
    <location>
        <begin position="2876"/>
        <end position="2889"/>
    </location>
</feature>
<keyword evidence="3 4" id="KW-0067">ATP-binding</keyword>
<feature type="region of interest" description="Disordered" evidence="5">
    <location>
        <begin position="2488"/>
        <end position="2551"/>
    </location>
</feature>
<comment type="subunit">
    <text evidence="1">Monomer.</text>
</comment>
<feature type="compositionally biased region" description="Basic residues" evidence="5">
    <location>
        <begin position="2497"/>
        <end position="2514"/>
    </location>
</feature>
<evidence type="ECO:0000256" key="2">
    <source>
        <dbReference type="ARBA" id="ARBA00022741"/>
    </source>
</evidence>
<dbReference type="VEuPathDB" id="ToxoDB:TGGT1_315190"/>
<feature type="compositionally biased region" description="Basic and acidic residues" evidence="5">
    <location>
        <begin position="1089"/>
        <end position="1105"/>
    </location>
</feature>
<feature type="region of interest" description="Disordered" evidence="5">
    <location>
        <begin position="1297"/>
        <end position="1322"/>
    </location>
</feature>
<feature type="compositionally biased region" description="Basic residues" evidence="5">
    <location>
        <begin position="2111"/>
        <end position="2122"/>
    </location>
</feature>
<keyword evidence="2 4" id="KW-0547">Nucleotide-binding</keyword>
<dbReference type="VEuPathDB" id="ToxoDB:TGCAST_315190"/>
<dbReference type="PROSITE" id="PS50011">
    <property type="entry name" value="PROTEIN_KINASE_DOM"/>
    <property type="match status" value="1"/>
</dbReference>
<name>H3K408_TOXGO</name>
<keyword evidence="7" id="KW-0808">Transferase</keyword>
<feature type="compositionally biased region" description="Basic and acidic residues" evidence="5">
    <location>
        <begin position="2835"/>
        <end position="2850"/>
    </location>
</feature>
<dbReference type="VEuPathDB" id="ToxoDB:TGVAND_315190"/>
<feature type="region of interest" description="Disordered" evidence="5">
    <location>
        <begin position="2792"/>
        <end position="2889"/>
    </location>
</feature>
<feature type="compositionally biased region" description="Basic and acidic residues" evidence="5">
    <location>
        <begin position="1121"/>
        <end position="1130"/>
    </location>
</feature>
<dbReference type="SMART" id="SM00220">
    <property type="entry name" value="S_TKc"/>
    <property type="match status" value="1"/>
</dbReference>
<dbReference type="FunFam" id="1.10.510.10:FF:000571">
    <property type="entry name" value="Maternal embryonic leucine zipper kinase"/>
    <property type="match status" value="1"/>
</dbReference>
<dbReference type="Pfam" id="PF00069">
    <property type="entry name" value="Pkinase"/>
    <property type="match status" value="1"/>
</dbReference>
<feature type="region of interest" description="Disordered" evidence="5">
    <location>
        <begin position="2083"/>
        <end position="2208"/>
    </location>
</feature>
<feature type="compositionally biased region" description="Polar residues" evidence="5">
    <location>
        <begin position="471"/>
        <end position="493"/>
    </location>
</feature>
<feature type="compositionally biased region" description="Polar residues" evidence="5">
    <location>
        <begin position="1864"/>
        <end position="1876"/>
    </location>
</feature>
<feature type="domain" description="Protein kinase" evidence="6">
    <location>
        <begin position="189"/>
        <end position="442"/>
    </location>
</feature>
<feature type="compositionally biased region" description="Basic residues" evidence="5">
    <location>
        <begin position="3127"/>
        <end position="3136"/>
    </location>
</feature>
<evidence type="ECO:0000256" key="1">
    <source>
        <dbReference type="ARBA" id="ARBA00011245"/>
    </source>
</evidence>
<feature type="binding site" evidence="4">
    <location>
        <position position="218"/>
    </location>
    <ligand>
        <name>ATP</name>
        <dbReference type="ChEBI" id="CHEBI:30616"/>
    </ligand>
</feature>
<feature type="region of interest" description="Disordered" evidence="5">
    <location>
        <begin position="452"/>
        <end position="992"/>
    </location>
</feature>
<dbReference type="PANTHER" id="PTHR24347">
    <property type="entry name" value="SERINE/THREONINE-PROTEIN KINASE"/>
    <property type="match status" value="1"/>
</dbReference>
<dbReference type="SUPFAM" id="SSF56112">
    <property type="entry name" value="Protein kinase-like (PK-like)"/>
    <property type="match status" value="1"/>
</dbReference>
<feature type="compositionally biased region" description="Basic and acidic residues" evidence="5">
    <location>
        <begin position="892"/>
        <end position="905"/>
    </location>
</feature>
<feature type="region of interest" description="Disordered" evidence="5">
    <location>
        <begin position="1635"/>
        <end position="2002"/>
    </location>
</feature>
<feature type="compositionally biased region" description="Basic and acidic residues" evidence="5">
    <location>
        <begin position="820"/>
        <end position="830"/>
    </location>
</feature>
<feature type="compositionally biased region" description="Basic and acidic residues" evidence="5">
    <location>
        <begin position="1737"/>
        <end position="1753"/>
    </location>
</feature>
<evidence type="ECO:0000256" key="5">
    <source>
        <dbReference type="SAM" id="MobiDB-lite"/>
    </source>
</evidence>
<feature type="compositionally biased region" description="Basic and acidic residues" evidence="5">
    <location>
        <begin position="1842"/>
        <end position="1853"/>
    </location>
</feature>
<dbReference type="CDD" id="cd05117">
    <property type="entry name" value="STKc_CAMK"/>
    <property type="match status" value="1"/>
</dbReference>
<dbReference type="GO" id="GO:0004672">
    <property type="term" value="F:protein kinase activity"/>
    <property type="evidence" value="ECO:0007669"/>
    <property type="project" value="InterPro"/>
</dbReference>
<dbReference type="SUPFAM" id="SSF50729">
    <property type="entry name" value="PH domain-like"/>
    <property type="match status" value="1"/>
</dbReference>
<organism evidence="7">
    <name type="scientific">Toxoplasma gondii</name>
    <dbReference type="NCBI Taxonomy" id="5811"/>
    <lineage>
        <taxon>Eukaryota</taxon>
        <taxon>Sar</taxon>
        <taxon>Alveolata</taxon>
        <taxon>Apicomplexa</taxon>
        <taxon>Conoidasida</taxon>
        <taxon>Coccidia</taxon>
        <taxon>Eucoccidiorida</taxon>
        <taxon>Eimeriorina</taxon>
        <taxon>Sarcocystidae</taxon>
        <taxon>Toxoplasma</taxon>
    </lineage>
</organism>
<feature type="compositionally biased region" description="Low complexity" evidence="5">
    <location>
        <begin position="454"/>
        <end position="470"/>
    </location>
</feature>
<feature type="compositionally biased region" description="Low complexity" evidence="5">
    <location>
        <begin position="2668"/>
        <end position="2679"/>
    </location>
</feature>
<dbReference type="VEuPathDB" id="ToxoDB:TGMAS_315190"/>
<feature type="compositionally biased region" description="Basic and acidic residues" evidence="5">
    <location>
        <begin position="2698"/>
        <end position="2707"/>
    </location>
</feature>
<feature type="compositionally biased region" description="Gly residues" evidence="5">
    <location>
        <begin position="2025"/>
        <end position="2035"/>
    </location>
</feature>
<dbReference type="VEuPathDB" id="ToxoDB:TGRUB_315190"/>
<feature type="region of interest" description="Disordered" evidence="5">
    <location>
        <begin position="2297"/>
        <end position="2355"/>
    </location>
</feature>
<dbReference type="VEuPathDB" id="ToxoDB:TGME49_315190"/>
<feature type="region of interest" description="Disordered" evidence="5">
    <location>
        <begin position="3122"/>
        <end position="3178"/>
    </location>
</feature>
<feature type="compositionally biased region" description="Basic and acidic residues" evidence="5">
    <location>
        <begin position="1716"/>
        <end position="1728"/>
    </location>
</feature>
<feature type="compositionally biased region" description="Basic and acidic residues" evidence="5">
    <location>
        <begin position="43"/>
        <end position="56"/>
    </location>
</feature>
<keyword evidence="7" id="KW-0418">Kinase</keyword>
<dbReference type="VEuPathDB" id="ToxoDB:TGPRC2_315190"/>
<feature type="region of interest" description="Disordered" evidence="5">
    <location>
        <begin position="2574"/>
        <end position="2623"/>
    </location>
</feature>
<feature type="compositionally biased region" description="Low complexity" evidence="5">
    <location>
        <begin position="2606"/>
        <end position="2617"/>
    </location>
</feature>
<evidence type="ECO:0000256" key="3">
    <source>
        <dbReference type="ARBA" id="ARBA00022840"/>
    </source>
</evidence>
<dbReference type="PROSITE" id="PS00108">
    <property type="entry name" value="PROTEIN_KINASE_ST"/>
    <property type="match status" value="1"/>
</dbReference>
<dbReference type="VEuPathDB" id="ToxoDB:TGP89_315190"/>
<evidence type="ECO:0000313" key="7">
    <source>
        <dbReference type="EMBL" id="BAL63061.2"/>
    </source>
</evidence>
<feature type="compositionally biased region" description="Basic and acidic residues" evidence="5">
    <location>
        <begin position="2271"/>
        <end position="2285"/>
    </location>
</feature>
<proteinExistence type="evidence at transcript level"/>
<feature type="compositionally biased region" description="Basic and acidic residues" evidence="5">
    <location>
        <begin position="950"/>
        <end position="974"/>
    </location>
</feature>
<dbReference type="VEuPathDB" id="ToxoDB:TGCOUG_315190"/>
<feature type="compositionally biased region" description="Low complexity" evidence="5">
    <location>
        <begin position="1928"/>
        <end position="1951"/>
    </location>
</feature>
<feature type="compositionally biased region" description="Basic and acidic residues" evidence="5">
    <location>
        <begin position="3166"/>
        <end position="3178"/>
    </location>
</feature>
<feature type="region of interest" description="Disordered" evidence="5">
    <location>
        <begin position="1024"/>
        <end position="1171"/>
    </location>
</feature>
<evidence type="ECO:0000259" key="6">
    <source>
        <dbReference type="PROSITE" id="PS50011"/>
    </source>
</evidence>
<dbReference type="VEuPathDB" id="ToxoDB:TGARI_315190"/>
<feature type="compositionally biased region" description="Pro residues" evidence="5">
    <location>
        <begin position="1830"/>
        <end position="1839"/>
    </location>
</feature>
<dbReference type="InterPro" id="IPR008271">
    <property type="entry name" value="Ser/Thr_kinase_AS"/>
</dbReference>
<accession>H3K408</accession>
<protein>
    <submittedName>
        <fullName evidence="7">CaMK-related kinase</fullName>
    </submittedName>
</protein>
<feature type="compositionally biased region" description="Basic and acidic residues" evidence="5">
    <location>
        <begin position="2582"/>
        <end position="2603"/>
    </location>
</feature>
<feature type="compositionally biased region" description="Basic and acidic residues" evidence="5">
    <location>
        <begin position="3147"/>
        <end position="3156"/>
    </location>
</feature>
<feature type="compositionally biased region" description="Low complexity" evidence="5">
    <location>
        <begin position="1880"/>
        <end position="1900"/>
    </location>
</feature>
<dbReference type="InterPro" id="IPR011009">
    <property type="entry name" value="Kinase-like_dom_sf"/>
</dbReference>
<feature type="compositionally biased region" description="Basic and acidic residues" evidence="5">
    <location>
        <begin position="618"/>
        <end position="639"/>
    </location>
</feature>
<dbReference type="VEuPathDB" id="ToxoDB:TGRH88_054060"/>
<dbReference type="GO" id="GO:0005524">
    <property type="term" value="F:ATP binding"/>
    <property type="evidence" value="ECO:0007669"/>
    <property type="project" value="UniProtKB-UniRule"/>
</dbReference>
<dbReference type="EMBL" id="AB699221">
    <property type="protein sequence ID" value="BAL63061.2"/>
    <property type="molecule type" value="mRNA"/>
</dbReference>
<feature type="compositionally biased region" description="Basic and acidic residues" evidence="5">
    <location>
        <begin position="1955"/>
        <end position="1975"/>
    </location>
</feature>
<reference evidence="7" key="1">
    <citation type="submission" date="2012-02" db="EMBL/GenBank/DDBJ databases">
        <title>Characterization of a Toxoplasma gondii calcium calmodulin-dependent protein kinase homolog.</title>
        <authorList>
            <person name="Kato K."/>
            <person name="Sugi T."/>
            <person name="Kobayashi K."/>
            <person name="Takemae H."/>
            <person name="Gong H."/>
            <person name="Recuenco F.C."/>
            <person name="Kurokawa H."/>
            <person name="Iwanaga T."/>
            <person name="Ishiwa A."/>
            <person name="Horimoto T."/>
            <person name="Akashi H."/>
        </authorList>
    </citation>
    <scope>NUCLEOTIDE SEQUENCE</scope>
    <source>
        <strain evidence="7">RH</strain>
    </source>
</reference>
<dbReference type="VEuPathDB" id="ToxoDB:TGDOM2_315190"/>
<dbReference type="PROSITE" id="PS00107">
    <property type="entry name" value="PROTEIN_KINASE_ATP"/>
    <property type="match status" value="1"/>
</dbReference>
<feature type="compositionally biased region" description="Basic and acidic residues" evidence="5">
    <location>
        <begin position="1465"/>
        <end position="1475"/>
    </location>
</feature>
<sequence>MEKFLALLGKRLPLPLATRVTKYVSFELEGFCSALVPPAAHSGAHEGDTNGRRPSRDGTSLGAPPGVSSGPLSTASSEERNLLELVVKAPGLLAGGARAPGAHAGDHGFDPRGFYLLCWKEKTSTTPKFKIPLADARLVNNITEQGPCVYIIASNGEYGFQCSEPRICNLWLDTLQQLGCRLLKFTDLYRLTDFIGEGSFAKVYIGVHLFTGEKVVVKAINKKKVLESNVYTEIEVLRKVLHPYILRLYAAYEQEDYVCLVLEYLRGGELFDYLSEKGPVTEDQARHCMRRLLLALQCLHSKGVVHRDLKTENLILEAPDNPTTLKLIDFGLASTLGSPSMRMRCGSPGYVAPEILQDLPYGTKVDVFSAGIILYTLIAGFTPFRGSNVKEILKKNLRCQLNFTHHRWTNVTHSLKDLVAWMCCRNPEKRCAASAALTHPWFHRVQKPLPPPLSSASASSPFYPQSSDSSRVNSALPSERGSVSTGPESTIQSHRTKEGDLNVARRKSGREVGSQDESQVDPAPSLAVSSWRDRGLQPPSAPLHEKRTDGETAPPLSSRGDSDPSAATQLSLYERHPSGGHRAFSGSQVRAGRPPGSVTPGAREGQGLPSLSPPQLVEECKGNGDLRTGDSFVGKDEASLTRPQRRGGAAFASGVEAKGTHKSQRGNALCSSLEQLPSSVENQPTVRDSCQGRPSPRRTVDQGGSLRNGEVSTHAGDLSFRESVARAPPIRPDVAQLAPSPSNHTERPPASSPHADFPHVSSPLRSASTGRPDPCVSRRSSFASCSESVPSSSSSSSSPASPLSAAASSSTPGSAGGYSSHKEAPLRRDDEDALPTKIKLPVSTPRDEASENTRRTQDNRSTSSRVEADNLSPASAPDPALSQGVGDPQEGGEERACNEDSRDQGETSTFFSYRSFESSEHQSGLNGGETDRKLPPSATSPFPTPLQAPHPEREQPAEFRVEKGDMPEGVEKGGKQGAFWKRKSHSPCASSTTAGISLAALPLTPALAPGLDFTSQRFSQLWDTRNEAAEKTTDLEREEGRTETKNAQPKADVPPKGAAISGNVQGVDGREGREEAEVKLGSFSGGSRTRGEGERRGGTYQRDDTVEGESEDQVPASSYQRRPEERDRHHASTFAAITEPQRGEQYESAVSGEGDVGITEGQNEGRGDNSADQGAVAVSFALDTSSCSPGSQYAPSVPAPLLERQDVEASFRCDVPSSLPLSASGRAPCEPHAGKINTGGDPVSNASAGILSGSLPLFALPASPQHVKTEEVNGLAVHSDHLDFFYSSVVLNSTAENSPAGARGGGIATESNGDTEGFAGAYDNTQGLAPDLGLKRGESETWRALCQQVDIFRPLASAGSECQMHDSCAFEHLPSLPPNTLLRSFFMPHAEASLNRSSASFDHTSMNPDLFLPYRKGESVDFNAQRYPAFVTEGDAEGREERFYQLLRQHLGMCRQSGPGLGGGDGRKGESRDELSPLSVPLDNRPFLQFLRTPHGAARFQSFLLERNQIDYSDPDRKPLASSPLPLSSFSVHDTPMNPFSGADATSGGSAIREASRVAGPCEGEEPRIHGSPTQECNIRIGGGLNFLCSASQGMPMHALSSPPFQVVPPLQPTVASAGAEGLQQDCQDIEATEAGAPRRDVGSQEVAKQSRTGVVLKSPHHGEDGTKTSQLGVAFGSLGPISVETGCSPSGERDETGPGDSATGPLEGPQADPEDSSKFGDHRDKDAFVLGGNDSVKSDDGALSSEAREKAEMASVVGDSSFLAACATGRIKDSRKPKRSAHGCVPGQEAPDAPDAYVRSRAPGSEAGMQGKEGSATEAETGRRNPPLRHSPPLPPLSPHAHLDRTVSEGRTGRSWLWRRLASETSSPAQRNTMGQALPIGAGSSPSQPPGSSGSGLAPNLARIPAEKTEQISTGKDVAPPLAHGESPSSQGSSNSAASLSLTAPAVSLSGAKQSDHGEGRAEPNEQRRARDSGGTETSELHYGFPNEGDRDGDSIAGPGEQIRVRSQAAFTTGTAVGESEATLGGGRTQGNGDSGNLLETATQSTNAASGSQKSIKFSWKDAVSAKCRDEEDNAVIDLTYVPSTRGSRGGSVSRHLRQEANSARSVSGGRRRQTAKRRRGQGGGKDTDRRIPGGRLKSLVSGGKERAPMGERLAGKRLATENGATQNTLASMAGEGQREGPSLRGRKTDVSVASHPSFPAPQGPTHSLFRPSFLQWHQRHLVASAMSPSLAKRAPRSGSASGEMVCEASSETPKAGGDQELLSQASQERSNKREEPESLKEGRAESALAFATCLTGGRKSRESKESLSRQWRRDWRGTSSRHGSSHCGSVAGSACSHRSAKDEREHAGGNRRASFLDTDDRRCSCFSSQRSSVSSATILSPRRKRSTAASLWASLTGSSSTVSHTTEGDVAAARSRSAGRTRSYAFRWRFSFVATWSSSRVQGSHYGGSEASSASLADLPPLPSAAGASAAFAISGHGENDAHAALGLSHEGAKERKKQGLRRRSEKSRRHRGFLDMMRGSRATKKEKTRGKHRREEATGPRVASDQGVVAASGCEARQIDSLPGQLAEKLEAEGDLPILDEHRERSRTEETQRSEAEAVRKISSSSCSNSNSGNAAEVPARGASMLSTGDRSVTCASSVQALSGDRHRSNDLASCLSGVHDDRASSVSRASRQQTSGGQSEAGAWMGARGNSSEPYKESPDSSRRASIATAYSHAENSASRSTDKTTNSRDLPRRHSVVHTDADSTETHNTAHANNFHGRLGDFLSSSSIFARLASAVGAREWITGKRRPQEGEEVDDGASVVKAAREARKRSSRKDGVKDREKGAKRRSGKRDSVKRESEQQDSYRQRGGSLGSDVTSLRRRGSTASENTCDEDRSSLAETNGECRKEPTLWEDWYDGEAFFQDAHDAWGPEEEPDALVRGATGSRQEVQLVKDSAKACAAENVASPPVSAKPRLVSLDGKNAPVRRQSTATTVDGFSSSSCSSDFTYVEGLEYARRERGSFFLWSSCVSSSFSYANQESGGHRRQSTMETPGGLPNEKTLRISASPEAAVADEVLVRKRKGEEAVQPSRGRRLASVVNHPEREVEVRRSDAPWLVQEKLHGTSFHSFFDDSDEIKRETHANARPRNRKRRTGSPPTVASCRHSGEGSERLRSSARVAEAPQWKDSRGKSMRERTRCRRYNVLHAEDEHSKL</sequence>
<feature type="region of interest" description="Disordered" evidence="5">
    <location>
        <begin position="2014"/>
        <end position="2040"/>
    </location>
</feature>
<feature type="compositionally biased region" description="Basic and acidic residues" evidence="5">
    <location>
        <begin position="2818"/>
        <end position="2827"/>
    </location>
</feature>
<dbReference type="BRENDA" id="2.7.11.1">
    <property type="organism ID" value="6411"/>
</dbReference>
<feature type="region of interest" description="Disordered" evidence="5">
    <location>
        <begin position="2662"/>
        <end position="2757"/>
    </location>
</feature>
<feature type="compositionally biased region" description="Polar residues" evidence="5">
    <location>
        <begin position="665"/>
        <end position="688"/>
    </location>
</feature>
<dbReference type="InterPro" id="IPR000719">
    <property type="entry name" value="Prot_kinase_dom"/>
</dbReference>
<dbReference type="VEuPathDB" id="ToxoDB:TGVEG_315190"/>
<feature type="compositionally biased region" description="Basic and acidic residues" evidence="5">
    <location>
        <begin position="2341"/>
        <end position="2350"/>
    </location>
</feature>